<feature type="chain" id="PRO_5002143976" description="RanBP2-type domain-containing protein" evidence="4">
    <location>
        <begin position="21"/>
        <end position="99"/>
    </location>
</feature>
<evidence type="ECO:0000313" key="6">
    <source>
        <dbReference type="EMBL" id="KIA77152.1"/>
    </source>
</evidence>
<organism evidence="6 7">
    <name type="scientific">Parachlamydia acanthamoebae</name>
    <dbReference type="NCBI Taxonomy" id="83552"/>
    <lineage>
        <taxon>Bacteria</taxon>
        <taxon>Pseudomonadati</taxon>
        <taxon>Chlamydiota</taxon>
        <taxon>Chlamydiia</taxon>
        <taxon>Parachlamydiales</taxon>
        <taxon>Parachlamydiaceae</taxon>
        <taxon>Parachlamydia</taxon>
    </lineage>
</organism>
<accession>A0A0C1E7H8</accession>
<feature type="signal peptide" evidence="4">
    <location>
        <begin position="1"/>
        <end position="20"/>
    </location>
</feature>
<name>A0A0C1E7H8_9BACT</name>
<evidence type="ECO:0000256" key="4">
    <source>
        <dbReference type="SAM" id="SignalP"/>
    </source>
</evidence>
<sequence length="99" mass="11625">MKKFGLLFILFNMLAHFICAEDKIYVDPDQVIFEKNGLFISVEGSILPINQLNHDEEGFYFCPEDINSIQSPKEWACLVCGHDNWFWKKRCAECNHRPQ</sequence>
<comment type="caution">
    <text evidence="6">The sequence shown here is derived from an EMBL/GenBank/DDBJ whole genome shotgun (WGS) entry which is preliminary data.</text>
</comment>
<evidence type="ECO:0000259" key="5">
    <source>
        <dbReference type="PROSITE" id="PS01358"/>
    </source>
</evidence>
<dbReference type="AlphaFoldDB" id="A0A0C1E7H8"/>
<dbReference type="PATRIC" id="fig|83552.4.peg.1744"/>
<keyword evidence="3" id="KW-0862">Zinc</keyword>
<protein>
    <recommendedName>
        <fullName evidence="5">RanBP2-type domain-containing protein</fullName>
    </recommendedName>
</protein>
<dbReference type="RefSeq" id="WP_006342162.1">
    <property type="nucleotide sequence ID" value="NZ_JSAM01000090.1"/>
</dbReference>
<proteinExistence type="predicted"/>
<evidence type="ECO:0000256" key="2">
    <source>
        <dbReference type="ARBA" id="ARBA00022771"/>
    </source>
</evidence>
<gene>
    <name evidence="6" type="ORF">DB43_GU00450</name>
</gene>
<evidence type="ECO:0000256" key="1">
    <source>
        <dbReference type="ARBA" id="ARBA00022723"/>
    </source>
</evidence>
<keyword evidence="2" id="KW-0863">Zinc-finger</keyword>
<dbReference type="InterPro" id="IPR001876">
    <property type="entry name" value="Znf_RanBP2"/>
</dbReference>
<dbReference type="EMBL" id="JSAM01000090">
    <property type="protein sequence ID" value="KIA77152.1"/>
    <property type="molecule type" value="Genomic_DNA"/>
</dbReference>
<reference evidence="6 7" key="1">
    <citation type="journal article" date="2014" name="Mol. Biol. Evol.">
        <title>Massive expansion of Ubiquitination-related gene families within the Chlamydiae.</title>
        <authorList>
            <person name="Domman D."/>
            <person name="Collingro A."/>
            <person name="Lagkouvardos I."/>
            <person name="Gehre L."/>
            <person name="Weinmaier T."/>
            <person name="Rattei T."/>
            <person name="Subtil A."/>
            <person name="Horn M."/>
        </authorList>
    </citation>
    <scope>NUCLEOTIDE SEQUENCE [LARGE SCALE GENOMIC DNA]</scope>
    <source>
        <strain evidence="6 7">OEW1</strain>
    </source>
</reference>
<feature type="domain" description="RanBP2-type" evidence="5">
    <location>
        <begin position="75"/>
        <end position="94"/>
    </location>
</feature>
<evidence type="ECO:0000313" key="7">
    <source>
        <dbReference type="Proteomes" id="UP000031307"/>
    </source>
</evidence>
<keyword evidence="1" id="KW-0479">Metal-binding</keyword>
<dbReference type="Proteomes" id="UP000031307">
    <property type="component" value="Unassembled WGS sequence"/>
</dbReference>
<dbReference type="PROSITE" id="PS01358">
    <property type="entry name" value="ZF_RANBP2_1"/>
    <property type="match status" value="1"/>
</dbReference>
<keyword evidence="4" id="KW-0732">Signal</keyword>
<evidence type="ECO:0000256" key="3">
    <source>
        <dbReference type="ARBA" id="ARBA00022833"/>
    </source>
</evidence>
<dbReference type="GO" id="GO:0008270">
    <property type="term" value="F:zinc ion binding"/>
    <property type="evidence" value="ECO:0007669"/>
    <property type="project" value="UniProtKB-KW"/>
</dbReference>